<accession>A0A211ZSZ2</accession>
<gene>
    <name evidence="7" type="ORF">BWR60_05915</name>
</gene>
<dbReference type="OrthoDB" id="9807274at2"/>
<organism evidence="7 8">
    <name type="scientific">Inquilinus limosus</name>
    <dbReference type="NCBI Taxonomy" id="171674"/>
    <lineage>
        <taxon>Bacteria</taxon>
        <taxon>Pseudomonadati</taxon>
        <taxon>Pseudomonadota</taxon>
        <taxon>Alphaproteobacteria</taxon>
        <taxon>Rhodospirillales</taxon>
        <taxon>Rhodospirillaceae</taxon>
        <taxon>Inquilinus</taxon>
    </lineage>
</organism>
<evidence type="ECO:0000313" key="8">
    <source>
        <dbReference type="Proteomes" id="UP000196655"/>
    </source>
</evidence>
<feature type="domain" description="Major facilitator superfamily (MFS) profile" evidence="6">
    <location>
        <begin position="23"/>
        <end position="466"/>
    </location>
</feature>
<dbReference type="RefSeq" id="WP_088150085.1">
    <property type="nucleotide sequence ID" value="NZ_NHON01000007.1"/>
</dbReference>
<dbReference type="EMBL" id="NHON01000007">
    <property type="protein sequence ID" value="OWJ68207.1"/>
    <property type="molecule type" value="Genomic_DNA"/>
</dbReference>
<keyword evidence="4 5" id="KW-0472">Membrane</keyword>
<comment type="caution">
    <text evidence="7">The sequence shown here is derived from an EMBL/GenBank/DDBJ whole genome shotgun (WGS) entry which is preliminary data.</text>
</comment>
<feature type="transmembrane region" description="Helical" evidence="5">
    <location>
        <begin position="57"/>
        <end position="76"/>
    </location>
</feature>
<feature type="transmembrane region" description="Helical" evidence="5">
    <location>
        <begin position="362"/>
        <end position="383"/>
    </location>
</feature>
<dbReference type="AlphaFoldDB" id="A0A211ZSZ2"/>
<dbReference type="InterPro" id="IPR011701">
    <property type="entry name" value="MFS"/>
</dbReference>
<sequence>MVQASAQPAPGWADLLGEGRLPRFAMVCLGIWLNAADSLVTATIMPSVGADLGGYAYFSWATAGFLMGAILAGASAGRLSERFGLRWASAIGGLAFALGCVASAAAPDIGVFLAGRLVQGIGSGWVAGFSMVAIALLFPERHLARMFAVASGIWGIATILGPLVGGLFAQAGDWRAVFWLFTAQALVFTAASPWLLKGTVRSAGGQLGVPWPQIGGLGLGVGAIAMADVIPNPAVALALVAAGLGILVLVMRIDGGARVRLLPRQAGDLRTVCGTAYAAVFALMATSMALNVYGPAILQTLHGLSPLWAGYVVAVMALAWTLAAFVVAGATGAGELRWLLRGAVCILAGAVLLVVVMRDAPLAWIVGAALLMGAGFGFSSSLLNRRLIGTLADDDKAIGSAAMIAVRQTGGAVGAAIAGATANLVGFGAGLTVETARAAALWVFVTALPLAVFGAWAAWRLTVAANAAPARHEPGRG</sequence>
<feature type="transmembrane region" description="Helical" evidence="5">
    <location>
        <begin position="233"/>
        <end position="253"/>
    </location>
</feature>
<comment type="subcellular location">
    <subcellularLocation>
        <location evidence="1">Membrane</location>
        <topology evidence="1">Multi-pass membrane protein</topology>
    </subcellularLocation>
</comment>
<feature type="transmembrane region" description="Helical" evidence="5">
    <location>
        <begin position="208"/>
        <end position="227"/>
    </location>
</feature>
<evidence type="ECO:0000313" key="7">
    <source>
        <dbReference type="EMBL" id="OWJ68207.1"/>
    </source>
</evidence>
<dbReference type="Pfam" id="PF07690">
    <property type="entry name" value="MFS_1"/>
    <property type="match status" value="1"/>
</dbReference>
<feature type="transmembrane region" description="Helical" evidence="5">
    <location>
        <begin position="338"/>
        <end position="356"/>
    </location>
</feature>
<evidence type="ECO:0000259" key="6">
    <source>
        <dbReference type="PROSITE" id="PS50850"/>
    </source>
</evidence>
<dbReference type="InterPro" id="IPR020846">
    <property type="entry name" value="MFS_dom"/>
</dbReference>
<feature type="transmembrane region" description="Helical" evidence="5">
    <location>
        <begin position="146"/>
        <end position="170"/>
    </location>
</feature>
<name>A0A211ZSZ2_9PROT</name>
<dbReference type="PANTHER" id="PTHR23501">
    <property type="entry name" value="MAJOR FACILITATOR SUPERFAMILY"/>
    <property type="match status" value="1"/>
</dbReference>
<proteinExistence type="predicted"/>
<evidence type="ECO:0000256" key="1">
    <source>
        <dbReference type="ARBA" id="ARBA00004141"/>
    </source>
</evidence>
<keyword evidence="3 5" id="KW-1133">Transmembrane helix</keyword>
<reference evidence="8" key="1">
    <citation type="submission" date="2017-05" db="EMBL/GenBank/DDBJ databases">
        <authorList>
            <person name="Macchi M."/>
            <person name="Festa S."/>
            <person name="Coppotelli B.M."/>
            <person name="Morelli I.S."/>
        </authorList>
    </citation>
    <scope>NUCLEOTIDE SEQUENCE [LARGE SCALE GENOMIC DNA]</scope>
    <source>
        <strain evidence="8">I</strain>
    </source>
</reference>
<feature type="transmembrane region" description="Helical" evidence="5">
    <location>
        <begin position="439"/>
        <end position="459"/>
    </location>
</feature>
<evidence type="ECO:0000256" key="4">
    <source>
        <dbReference type="ARBA" id="ARBA00023136"/>
    </source>
</evidence>
<keyword evidence="8" id="KW-1185">Reference proteome</keyword>
<evidence type="ECO:0000256" key="3">
    <source>
        <dbReference type="ARBA" id="ARBA00022989"/>
    </source>
</evidence>
<dbReference type="STRING" id="1122125.GCA_000423185_03991"/>
<feature type="transmembrane region" description="Helical" evidence="5">
    <location>
        <begin position="308"/>
        <end position="331"/>
    </location>
</feature>
<dbReference type="PROSITE" id="PS50850">
    <property type="entry name" value="MFS"/>
    <property type="match status" value="1"/>
</dbReference>
<feature type="transmembrane region" description="Helical" evidence="5">
    <location>
        <begin position="176"/>
        <end position="196"/>
    </location>
</feature>
<protein>
    <submittedName>
        <fullName evidence="7">MFS transporter</fullName>
    </submittedName>
</protein>
<dbReference type="SUPFAM" id="SSF103473">
    <property type="entry name" value="MFS general substrate transporter"/>
    <property type="match status" value="1"/>
</dbReference>
<dbReference type="Gene3D" id="1.20.1250.20">
    <property type="entry name" value="MFS general substrate transporter like domains"/>
    <property type="match status" value="2"/>
</dbReference>
<feature type="transmembrane region" description="Helical" evidence="5">
    <location>
        <begin position="274"/>
        <end position="296"/>
    </location>
</feature>
<feature type="transmembrane region" description="Helical" evidence="5">
    <location>
        <begin position="83"/>
        <end position="105"/>
    </location>
</feature>
<feature type="transmembrane region" description="Helical" evidence="5">
    <location>
        <begin position="404"/>
        <end position="427"/>
    </location>
</feature>
<dbReference type="Proteomes" id="UP000196655">
    <property type="component" value="Unassembled WGS sequence"/>
</dbReference>
<dbReference type="PANTHER" id="PTHR23501:SF154">
    <property type="entry name" value="MULTIDRUG-EFFLUX TRANSPORTER RV1634-RELATED"/>
    <property type="match status" value="1"/>
</dbReference>
<evidence type="ECO:0000256" key="5">
    <source>
        <dbReference type="SAM" id="Phobius"/>
    </source>
</evidence>
<dbReference type="GO" id="GO:0005886">
    <property type="term" value="C:plasma membrane"/>
    <property type="evidence" value="ECO:0007669"/>
    <property type="project" value="TreeGrafter"/>
</dbReference>
<feature type="transmembrane region" description="Helical" evidence="5">
    <location>
        <begin position="117"/>
        <end position="139"/>
    </location>
</feature>
<evidence type="ECO:0000256" key="2">
    <source>
        <dbReference type="ARBA" id="ARBA00022692"/>
    </source>
</evidence>
<dbReference type="InterPro" id="IPR036259">
    <property type="entry name" value="MFS_trans_sf"/>
</dbReference>
<dbReference type="GO" id="GO:0022857">
    <property type="term" value="F:transmembrane transporter activity"/>
    <property type="evidence" value="ECO:0007669"/>
    <property type="project" value="InterPro"/>
</dbReference>
<keyword evidence="2 5" id="KW-0812">Transmembrane</keyword>